<dbReference type="InterPro" id="IPR000792">
    <property type="entry name" value="Tscrpt_reg_LuxR_C"/>
</dbReference>
<dbReference type="Gene3D" id="1.10.10.10">
    <property type="entry name" value="Winged helix-like DNA-binding domain superfamily/Winged helix DNA-binding domain"/>
    <property type="match status" value="1"/>
</dbReference>
<organism evidence="5 6">
    <name type="scientific">Flavobacterium sediminilitoris</name>
    <dbReference type="NCBI Taxonomy" id="2024526"/>
    <lineage>
        <taxon>Bacteria</taxon>
        <taxon>Pseudomonadati</taxon>
        <taxon>Bacteroidota</taxon>
        <taxon>Flavobacteriia</taxon>
        <taxon>Flavobacteriales</taxon>
        <taxon>Flavobacteriaceae</taxon>
        <taxon>Flavobacterium</taxon>
    </lineage>
</organism>
<dbReference type="RefSeq" id="WP_246915077.1">
    <property type="nucleotide sequence ID" value="NZ_CP090145.1"/>
</dbReference>
<dbReference type="CDD" id="cd06170">
    <property type="entry name" value="LuxR_C_like"/>
    <property type="match status" value="1"/>
</dbReference>
<evidence type="ECO:0000256" key="2">
    <source>
        <dbReference type="ARBA" id="ARBA00023125"/>
    </source>
</evidence>
<dbReference type="InterPro" id="IPR016032">
    <property type="entry name" value="Sig_transdc_resp-reg_C-effctor"/>
</dbReference>
<dbReference type="PANTHER" id="PTHR44688">
    <property type="entry name" value="DNA-BINDING TRANSCRIPTIONAL ACTIVATOR DEVR_DOSR"/>
    <property type="match status" value="1"/>
</dbReference>
<evidence type="ECO:0000259" key="4">
    <source>
        <dbReference type="PROSITE" id="PS50043"/>
    </source>
</evidence>
<dbReference type="Pfam" id="PF00196">
    <property type="entry name" value="GerE"/>
    <property type="match status" value="1"/>
</dbReference>
<accession>A0ABY4HLP1</accession>
<proteinExistence type="predicted"/>
<reference evidence="5" key="1">
    <citation type="submission" date="2021-12" db="EMBL/GenBank/DDBJ databases">
        <authorList>
            <person name="Cha I.-T."/>
            <person name="Lee K.-E."/>
            <person name="Park S.-J."/>
        </authorList>
    </citation>
    <scope>NUCLEOTIDE SEQUENCE</scope>
    <source>
        <strain evidence="5">YSM-43</strain>
    </source>
</reference>
<dbReference type="PRINTS" id="PR00038">
    <property type="entry name" value="HTHLUXR"/>
</dbReference>
<evidence type="ECO:0000313" key="5">
    <source>
        <dbReference type="EMBL" id="UOX32394.1"/>
    </source>
</evidence>
<dbReference type="PROSITE" id="PS50043">
    <property type="entry name" value="HTH_LUXR_2"/>
    <property type="match status" value="1"/>
</dbReference>
<dbReference type="EMBL" id="CP090145">
    <property type="protein sequence ID" value="UOX32394.1"/>
    <property type="molecule type" value="Genomic_DNA"/>
</dbReference>
<dbReference type="InterPro" id="IPR036388">
    <property type="entry name" value="WH-like_DNA-bd_sf"/>
</dbReference>
<sequence length="194" mass="21845">MNDKFKTSQLIHQIPAGLLVGDNSTELFACRETKKVYALSNGKTMPFEKLEPKKISLLFEKLLDDEKALNDLKHLSQQEAIEQFAFCIYGAADHFPDFDLNGNLSEADNFICSNDCQCLKWKSKTITVDGQKLTPRQIQIIQLLASDYPDKQIADTLSISESTLNTHKAQLFSKFSVSSKTGLIKKAIEQKIIQ</sequence>
<keyword evidence="6" id="KW-1185">Reference proteome</keyword>
<keyword evidence="2" id="KW-0238">DNA-binding</keyword>
<dbReference type="Proteomes" id="UP000830454">
    <property type="component" value="Chromosome"/>
</dbReference>
<keyword evidence="1" id="KW-0805">Transcription regulation</keyword>
<dbReference type="SUPFAM" id="SSF46894">
    <property type="entry name" value="C-terminal effector domain of the bipartite response regulators"/>
    <property type="match status" value="1"/>
</dbReference>
<dbReference type="SMART" id="SM00421">
    <property type="entry name" value="HTH_LUXR"/>
    <property type="match status" value="1"/>
</dbReference>
<keyword evidence="3" id="KW-0804">Transcription</keyword>
<feature type="domain" description="HTH luxR-type" evidence="4">
    <location>
        <begin position="126"/>
        <end position="191"/>
    </location>
</feature>
<evidence type="ECO:0000256" key="1">
    <source>
        <dbReference type="ARBA" id="ARBA00023015"/>
    </source>
</evidence>
<name>A0ABY4HLP1_9FLAO</name>
<evidence type="ECO:0000256" key="3">
    <source>
        <dbReference type="ARBA" id="ARBA00023163"/>
    </source>
</evidence>
<protein>
    <submittedName>
        <fullName evidence="5">LuxR C-terminal-related transcriptional regulator</fullName>
    </submittedName>
</protein>
<evidence type="ECO:0000313" key="6">
    <source>
        <dbReference type="Proteomes" id="UP000830454"/>
    </source>
</evidence>
<reference evidence="5" key="2">
    <citation type="submission" date="2022-04" db="EMBL/GenBank/DDBJ databases">
        <title>Complete Genome Sequence of Flavobacterium sediminilitoris YSM-43, Isolated from a Tidal Sediment.</title>
        <authorList>
            <person name="Lee P.A."/>
        </authorList>
    </citation>
    <scope>NUCLEOTIDE SEQUENCE</scope>
    <source>
        <strain evidence="5">YSM-43</strain>
    </source>
</reference>
<dbReference type="PANTHER" id="PTHR44688:SF16">
    <property type="entry name" value="DNA-BINDING TRANSCRIPTIONAL ACTIVATOR DEVR_DOSR"/>
    <property type="match status" value="1"/>
</dbReference>
<gene>
    <name evidence="5" type="ORF">LXD69_10050</name>
</gene>